<dbReference type="InterPro" id="IPR036890">
    <property type="entry name" value="HATPase_C_sf"/>
</dbReference>
<protein>
    <recommendedName>
        <fullName evidence="3">Sensor histidine kinase</fullName>
    </recommendedName>
</protein>
<sequence length="50" mass="5129">MSIVHTIADLHGIGLEVNSIEGLGSSFLLTFPPVTTGPGGDRPKGRKVVG</sequence>
<dbReference type="SUPFAM" id="SSF55874">
    <property type="entry name" value="ATPase domain of HSP90 chaperone/DNA topoisomerase II/histidine kinase"/>
    <property type="match status" value="1"/>
</dbReference>
<reference evidence="2" key="1">
    <citation type="journal article" date="2019" name="Int. J. Syst. Evol. Microbiol.">
        <title>The Global Catalogue of Microorganisms (GCM) 10K type strain sequencing project: providing services to taxonomists for standard genome sequencing and annotation.</title>
        <authorList>
            <consortium name="The Broad Institute Genomics Platform"/>
            <consortium name="The Broad Institute Genome Sequencing Center for Infectious Disease"/>
            <person name="Wu L."/>
            <person name="Ma J."/>
        </authorList>
    </citation>
    <scope>NUCLEOTIDE SEQUENCE [LARGE SCALE GENOMIC DNA]</scope>
    <source>
        <strain evidence="2">CGMCC 1.14966</strain>
    </source>
</reference>
<dbReference type="Proteomes" id="UP000637774">
    <property type="component" value="Unassembled WGS sequence"/>
</dbReference>
<name>A0ABQ2ACP1_9BACT</name>
<accession>A0ABQ2ACP1</accession>
<evidence type="ECO:0000313" key="1">
    <source>
        <dbReference type="EMBL" id="GGH88920.1"/>
    </source>
</evidence>
<comment type="caution">
    <text evidence="1">The sequence shown here is derived from an EMBL/GenBank/DDBJ whole genome shotgun (WGS) entry which is preliminary data.</text>
</comment>
<evidence type="ECO:0000313" key="2">
    <source>
        <dbReference type="Proteomes" id="UP000637774"/>
    </source>
</evidence>
<organism evidence="1 2">
    <name type="scientific">Hymenobacter frigidus</name>
    <dbReference type="NCBI Taxonomy" id="1524095"/>
    <lineage>
        <taxon>Bacteria</taxon>
        <taxon>Pseudomonadati</taxon>
        <taxon>Bacteroidota</taxon>
        <taxon>Cytophagia</taxon>
        <taxon>Cytophagales</taxon>
        <taxon>Hymenobacteraceae</taxon>
        <taxon>Hymenobacter</taxon>
    </lineage>
</organism>
<dbReference type="EMBL" id="BMGY01000035">
    <property type="protein sequence ID" value="GGH88920.1"/>
    <property type="molecule type" value="Genomic_DNA"/>
</dbReference>
<proteinExistence type="predicted"/>
<evidence type="ECO:0008006" key="3">
    <source>
        <dbReference type="Google" id="ProtNLM"/>
    </source>
</evidence>
<keyword evidence="2" id="KW-1185">Reference proteome</keyword>
<gene>
    <name evidence="1" type="ORF">GCM10011495_31310</name>
</gene>